<dbReference type="InterPro" id="IPR001296">
    <property type="entry name" value="Glyco_trans_1"/>
</dbReference>
<sequence>MSKSSQEKIMAIGSNKSSKDDTSSLNVLVVSSKYPPEYSGSGLRAHNTYKRLRSKFNINFEVLSSSISENTCCKYEWQGIKVTRIANKRTPVSLLGLTEQGKIHKKVIAAWKRIIILTNYCLEAIPTLRYLYAHHNSIDVIHVFGNVNVTSVAITYAKLTKKPLLIELVNFHEHPRYLEPFGISLCLGRGFPSHAIIVAISRQLEQAALNSGYSPRQIWCRPNPIDESKFNFSACQSEKEFFGFGSKCSDPKHILHLAKFMPRKNQLFMVDVLAKLPHNFRLILAGPLVSSGPLSERDMAYFQSIQESINSLGLRDRVLLQPEFIDKPENFIRNADVFVLPSVQEGLGTPVLEALACGIPVVTNRIPGVFDQWINDGENGYMCTLEPDIWAEKIYLATQIPQDAMKLASKRVLQYASTQAIDQEYFSILCKSIKLTRDD</sequence>
<reference evidence="3 4" key="1">
    <citation type="submission" date="2018-11" db="EMBL/GenBank/DDBJ databases">
        <title>Whole genome sequencing of an environmental sample.</title>
        <authorList>
            <person name="Sarangi A.N."/>
            <person name="Singh D."/>
            <person name="Tripathy S."/>
        </authorList>
    </citation>
    <scope>NUCLEOTIDE SEQUENCE [LARGE SCALE GENOMIC DNA]</scope>
    <source>
        <strain evidence="3 4">Lakshadweep</strain>
    </source>
</reference>
<feature type="domain" description="Glycosyl transferase family 1" evidence="2">
    <location>
        <begin position="247"/>
        <end position="401"/>
    </location>
</feature>
<comment type="caution">
    <text evidence="3">The sequence shown here is derived from an EMBL/GenBank/DDBJ whole genome shotgun (WGS) entry which is preliminary data.</text>
</comment>
<protein>
    <submittedName>
        <fullName evidence="3">Glycosyltransferase</fullName>
    </submittedName>
</protein>
<dbReference type="SUPFAM" id="SSF53756">
    <property type="entry name" value="UDP-Glycosyltransferase/glycogen phosphorylase"/>
    <property type="match status" value="1"/>
</dbReference>
<evidence type="ECO:0000313" key="4">
    <source>
        <dbReference type="Proteomes" id="UP000292459"/>
    </source>
</evidence>
<feature type="region of interest" description="Disordered" evidence="1">
    <location>
        <begin position="1"/>
        <end position="22"/>
    </location>
</feature>
<organism evidence="3 4">
    <name type="scientific">Leptolyngbya iicbica LK</name>
    <dbReference type="NCBI Taxonomy" id="2294035"/>
    <lineage>
        <taxon>Bacteria</taxon>
        <taxon>Bacillati</taxon>
        <taxon>Cyanobacteriota</taxon>
        <taxon>Cyanophyceae</taxon>
        <taxon>Leptolyngbyales</taxon>
        <taxon>Leptolyngbyaceae</taxon>
        <taxon>Leptolyngbya group</taxon>
        <taxon>Leptolyngbya</taxon>
        <taxon>Leptolyngbya iicbica</taxon>
    </lineage>
</organism>
<dbReference type="PANTHER" id="PTHR12526">
    <property type="entry name" value="GLYCOSYLTRANSFERASE"/>
    <property type="match status" value="1"/>
</dbReference>
<dbReference type="Proteomes" id="UP000292459">
    <property type="component" value="Unassembled WGS sequence"/>
</dbReference>
<dbReference type="Gene3D" id="3.40.50.2000">
    <property type="entry name" value="Glycogen Phosphorylase B"/>
    <property type="match status" value="2"/>
</dbReference>
<dbReference type="Pfam" id="PF00534">
    <property type="entry name" value="Glycos_transf_1"/>
    <property type="match status" value="1"/>
</dbReference>
<keyword evidence="4" id="KW-1185">Reference proteome</keyword>
<dbReference type="OrthoDB" id="503519at2"/>
<evidence type="ECO:0000313" key="3">
    <source>
        <dbReference type="EMBL" id="RZM82610.1"/>
    </source>
</evidence>
<keyword evidence="3" id="KW-0808">Transferase</keyword>
<dbReference type="EMBL" id="QVFV01000001">
    <property type="protein sequence ID" value="RZM82610.1"/>
    <property type="molecule type" value="Genomic_DNA"/>
</dbReference>
<gene>
    <name evidence="3" type="ORF">DYY88_05080</name>
</gene>
<dbReference type="GO" id="GO:0016757">
    <property type="term" value="F:glycosyltransferase activity"/>
    <property type="evidence" value="ECO:0007669"/>
    <property type="project" value="InterPro"/>
</dbReference>
<accession>A0A4V2E3J0</accession>
<evidence type="ECO:0000256" key="1">
    <source>
        <dbReference type="SAM" id="MobiDB-lite"/>
    </source>
</evidence>
<dbReference type="AlphaFoldDB" id="A0A4V2E3J0"/>
<name>A0A4V2E3J0_9CYAN</name>
<proteinExistence type="predicted"/>
<evidence type="ECO:0000259" key="2">
    <source>
        <dbReference type="Pfam" id="PF00534"/>
    </source>
</evidence>